<dbReference type="Proteomes" id="UP000053105">
    <property type="component" value="Unassembled WGS sequence"/>
</dbReference>
<keyword evidence="3" id="KW-1185">Reference proteome</keyword>
<dbReference type="AlphaFoldDB" id="A0A0M9ACE2"/>
<feature type="region of interest" description="Disordered" evidence="1">
    <location>
        <begin position="1"/>
        <end position="21"/>
    </location>
</feature>
<name>A0A0M9ACE2_9HYME</name>
<gene>
    <name evidence="2" type="ORF">WN51_06692</name>
</gene>
<accession>A0A0M9ACE2</accession>
<reference evidence="2 3" key="1">
    <citation type="submission" date="2015-07" db="EMBL/GenBank/DDBJ databases">
        <title>The genome of Melipona quadrifasciata.</title>
        <authorList>
            <person name="Pan H."/>
            <person name="Kapheim K."/>
        </authorList>
    </citation>
    <scope>NUCLEOTIDE SEQUENCE [LARGE SCALE GENOMIC DNA]</scope>
    <source>
        <strain evidence="2">0111107301</strain>
        <tissue evidence="2">Whole body</tissue>
    </source>
</reference>
<organism evidence="2 3">
    <name type="scientific">Melipona quadrifasciata</name>
    <dbReference type="NCBI Taxonomy" id="166423"/>
    <lineage>
        <taxon>Eukaryota</taxon>
        <taxon>Metazoa</taxon>
        <taxon>Ecdysozoa</taxon>
        <taxon>Arthropoda</taxon>
        <taxon>Hexapoda</taxon>
        <taxon>Insecta</taxon>
        <taxon>Pterygota</taxon>
        <taxon>Neoptera</taxon>
        <taxon>Endopterygota</taxon>
        <taxon>Hymenoptera</taxon>
        <taxon>Apocrita</taxon>
        <taxon>Aculeata</taxon>
        <taxon>Apoidea</taxon>
        <taxon>Anthophila</taxon>
        <taxon>Apidae</taxon>
        <taxon>Melipona</taxon>
    </lineage>
</organism>
<proteinExistence type="predicted"/>
<sequence length="182" mass="19958">MDKLRETLANSRPGPAFSSAENRGAAVRAPLGISFRAIWTGVAARGSLIMRRVADSPHGEKNKEGSRVARLTWQREGREGEAVGWRHRMEAYHEKCLDDPRPLEKNYILSCSSRIRVFHSQQPAFVRPPPPPPSCCGLGFLNYEFRTLTSTSGCAPSVEVLSPTLSKAVCGTPLGWVIGPSE</sequence>
<evidence type="ECO:0000313" key="2">
    <source>
        <dbReference type="EMBL" id="KOX80403.1"/>
    </source>
</evidence>
<evidence type="ECO:0000256" key="1">
    <source>
        <dbReference type="SAM" id="MobiDB-lite"/>
    </source>
</evidence>
<protein>
    <submittedName>
        <fullName evidence="2">Uncharacterized protein</fullName>
    </submittedName>
</protein>
<evidence type="ECO:0000313" key="3">
    <source>
        <dbReference type="Proteomes" id="UP000053105"/>
    </source>
</evidence>
<dbReference type="EMBL" id="KQ435701">
    <property type="protein sequence ID" value="KOX80403.1"/>
    <property type="molecule type" value="Genomic_DNA"/>
</dbReference>